<dbReference type="InterPro" id="IPR018490">
    <property type="entry name" value="cNMP-bd_dom_sf"/>
</dbReference>
<feature type="domain" description="CBS" evidence="5">
    <location>
        <begin position="211"/>
        <end position="267"/>
    </location>
</feature>
<dbReference type="EMBL" id="LR134182">
    <property type="protein sequence ID" value="VEB43818.1"/>
    <property type="molecule type" value="Genomic_DNA"/>
</dbReference>
<dbReference type="SUPFAM" id="SSF54631">
    <property type="entry name" value="CBS-domain pair"/>
    <property type="match status" value="1"/>
</dbReference>
<feature type="domain" description="Cyclic nucleotide-binding" evidence="4">
    <location>
        <begin position="10"/>
        <end position="124"/>
    </location>
</feature>
<dbReference type="InterPro" id="IPR000644">
    <property type="entry name" value="CBS_dom"/>
</dbReference>
<dbReference type="Pfam" id="PF00571">
    <property type="entry name" value="CBS"/>
    <property type="match status" value="2"/>
</dbReference>
<dbReference type="InterPro" id="IPR051257">
    <property type="entry name" value="Diverse_CBS-Domain"/>
</dbReference>
<dbReference type="InterPro" id="IPR005105">
    <property type="entry name" value="GlnD_Uridyltrans_N"/>
</dbReference>
<dbReference type="PROSITE" id="PS50042">
    <property type="entry name" value="CNMP_BINDING_3"/>
    <property type="match status" value="1"/>
</dbReference>
<dbReference type="SMART" id="SM00116">
    <property type="entry name" value="CBS"/>
    <property type="match status" value="2"/>
</dbReference>
<name>A0A3S4LLW1_CHRVL</name>
<accession>A0A3S4LLW1</accession>
<dbReference type="PANTHER" id="PTHR43080:SF2">
    <property type="entry name" value="CBS DOMAIN-CONTAINING PROTEIN"/>
    <property type="match status" value="1"/>
</dbReference>
<dbReference type="Gene3D" id="3.10.580.10">
    <property type="entry name" value="CBS-domain"/>
    <property type="match status" value="1"/>
</dbReference>
<dbReference type="InterPro" id="IPR014710">
    <property type="entry name" value="RmlC-like_jellyroll"/>
</dbReference>
<organism evidence="6 7">
    <name type="scientific">Chromobacterium violaceum</name>
    <dbReference type="NCBI Taxonomy" id="536"/>
    <lineage>
        <taxon>Bacteria</taxon>
        <taxon>Pseudomonadati</taxon>
        <taxon>Pseudomonadota</taxon>
        <taxon>Betaproteobacteria</taxon>
        <taxon>Neisseriales</taxon>
        <taxon>Chromobacteriaceae</taxon>
        <taxon>Chromobacterium</taxon>
    </lineage>
</organism>
<dbReference type="PROSITE" id="PS51371">
    <property type="entry name" value="CBS"/>
    <property type="match status" value="1"/>
</dbReference>
<dbReference type="AlphaFoldDB" id="A0A3S4LLW1"/>
<evidence type="ECO:0000259" key="5">
    <source>
        <dbReference type="PROSITE" id="PS51371"/>
    </source>
</evidence>
<protein>
    <submittedName>
        <fullName evidence="6">Putative manganese-dependent inorganic pyrophosphatase</fullName>
    </submittedName>
</protein>
<reference evidence="6 7" key="1">
    <citation type="submission" date="2018-12" db="EMBL/GenBank/DDBJ databases">
        <authorList>
            <consortium name="Pathogen Informatics"/>
        </authorList>
    </citation>
    <scope>NUCLEOTIDE SEQUENCE [LARGE SCALE GENOMIC DNA]</scope>
    <source>
        <strain evidence="6 7">NCTC9695</strain>
    </source>
</reference>
<feature type="region of interest" description="Disordered" evidence="3">
    <location>
        <begin position="452"/>
        <end position="487"/>
    </location>
</feature>
<dbReference type="Gene3D" id="2.60.120.10">
    <property type="entry name" value="Jelly Rolls"/>
    <property type="match status" value="1"/>
</dbReference>
<dbReference type="Pfam" id="PF03445">
    <property type="entry name" value="DUF294"/>
    <property type="match status" value="1"/>
</dbReference>
<dbReference type="InterPro" id="IPR000595">
    <property type="entry name" value="cNMP-bd_dom"/>
</dbReference>
<evidence type="ECO:0000313" key="6">
    <source>
        <dbReference type="EMBL" id="VEB43818.1"/>
    </source>
</evidence>
<dbReference type="SUPFAM" id="SSF51206">
    <property type="entry name" value="cAMP-binding domain-like"/>
    <property type="match status" value="1"/>
</dbReference>
<evidence type="ECO:0000256" key="1">
    <source>
        <dbReference type="ARBA" id="ARBA00023122"/>
    </source>
</evidence>
<dbReference type="Pfam" id="PF00027">
    <property type="entry name" value="cNMP_binding"/>
    <property type="match status" value="1"/>
</dbReference>
<feature type="region of interest" description="Disordered" evidence="3">
    <location>
        <begin position="357"/>
        <end position="378"/>
    </location>
</feature>
<keyword evidence="1 2" id="KW-0129">CBS domain</keyword>
<proteinExistence type="predicted"/>
<dbReference type="CDD" id="cd05401">
    <property type="entry name" value="NT_GlnE_GlnD_like"/>
    <property type="match status" value="1"/>
</dbReference>
<evidence type="ECO:0000256" key="2">
    <source>
        <dbReference type="PROSITE-ProRule" id="PRU00703"/>
    </source>
</evidence>
<evidence type="ECO:0000256" key="3">
    <source>
        <dbReference type="SAM" id="MobiDB-lite"/>
    </source>
</evidence>
<dbReference type="InterPro" id="IPR046342">
    <property type="entry name" value="CBS_dom_sf"/>
</dbReference>
<dbReference type="Proteomes" id="UP000275777">
    <property type="component" value="Chromosome"/>
</dbReference>
<dbReference type="SMART" id="SM00100">
    <property type="entry name" value="cNMP"/>
    <property type="match status" value="1"/>
</dbReference>
<dbReference type="CDD" id="cd00038">
    <property type="entry name" value="CAP_ED"/>
    <property type="match status" value="1"/>
</dbReference>
<feature type="compositionally biased region" description="Low complexity" evidence="3">
    <location>
        <begin position="452"/>
        <end position="465"/>
    </location>
</feature>
<evidence type="ECO:0000313" key="7">
    <source>
        <dbReference type="Proteomes" id="UP000275777"/>
    </source>
</evidence>
<dbReference type="PANTHER" id="PTHR43080">
    <property type="entry name" value="CBS DOMAIN-CONTAINING PROTEIN CBSX3, MITOCHONDRIAL"/>
    <property type="match status" value="1"/>
</dbReference>
<dbReference type="GO" id="GO:0008773">
    <property type="term" value="F:[protein-PII] uridylyltransferase activity"/>
    <property type="evidence" value="ECO:0007669"/>
    <property type="project" value="InterPro"/>
</dbReference>
<gene>
    <name evidence="6" type="ORF">NCTC9695_04278</name>
</gene>
<evidence type="ECO:0000259" key="4">
    <source>
        <dbReference type="PROSITE" id="PS50042"/>
    </source>
</evidence>
<sequence>MSRFDLSQPPFDNLTPAERDALEARADIVYFPDDAQIIGPGQPIDALYMVIKGVVRELADDETLGRCHVRDVFDARALVAGRASSRFVAEEEVLLLTLPREAVLALTGSNPRFGAYFYAGVAEKMGLLAQRAGARELQTLLSATVRDVGCRQPVFVDASDSIRDAARAMKEQRSKSVLVRGDGKLGIFTTTDCRDVILDGVDSAEAVGRHCSYQLLCVERDDFLFNALLLMTQRNLRRLVVTENGEAVGILAQVDVLSYFSNHSHLIAQRLDRAADLDELAAVAGQIDRLVRILSGHGVRPQQLGRLVQALNARLFARAWRMIAPSRLAETSCLLVMGSEGRGEQILKTDQDNALLLPDGEDFPRPRPAARLSPPPRPLRLSALPGGVMVSNPHWRLTRSEMRDRIHHWLTRPDGEGMMQLAISATRSPSAATPPCWRIAAATCRRSCRTTRAFSPASPAPSSNSIRRWGRSRACGPGSGTDGSCWI</sequence>